<proteinExistence type="predicted"/>
<dbReference type="EMBL" id="VFWZ01000003">
    <property type="protein sequence ID" value="TPN85919.1"/>
    <property type="molecule type" value="Genomic_DNA"/>
</dbReference>
<keyword evidence="2" id="KW-0732">Signal</keyword>
<organism evidence="3 4">
    <name type="scientific">Aquimarina algicola</name>
    <dbReference type="NCBI Taxonomy" id="2589995"/>
    <lineage>
        <taxon>Bacteria</taxon>
        <taxon>Pseudomonadati</taxon>
        <taxon>Bacteroidota</taxon>
        <taxon>Flavobacteriia</taxon>
        <taxon>Flavobacteriales</taxon>
        <taxon>Flavobacteriaceae</taxon>
        <taxon>Aquimarina</taxon>
    </lineage>
</organism>
<feature type="region of interest" description="Disordered" evidence="1">
    <location>
        <begin position="50"/>
        <end position="69"/>
    </location>
</feature>
<dbReference type="Proteomes" id="UP000315540">
    <property type="component" value="Unassembled WGS sequence"/>
</dbReference>
<dbReference type="AlphaFoldDB" id="A0A504JGJ3"/>
<evidence type="ECO:0000256" key="2">
    <source>
        <dbReference type="SAM" id="SignalP"/>
    </source>
</evidence>
<name>A0A504JGJ3_9FLAO</name>
<accession>A0A504JGJ3</accession>
<feature type="chain" id="PRO_5021348395" evidence="2">
    <location>
        <begin position="21"/>
        <end position="120"/>
    </location>
</feature>
<protein>
    <submittedName>
        <fullName evidence="3">Uncharacterized protein</fullName>
    </submittedName>
</protein>
<feature type="signal peptide" evidence="2">
    <location>
        <begin position="1"/>
        <end position="20"/>
    </location>
</feature>
<comment type="caution">
    <text evidence="3">The sequence shown here is derived from an EMBL/GenBank/DDBJ whole genome shotgun (WGS) entry which is preliminary data.</text>
</comment>
<evidence type="ECO:0000256" key="1">
    <source>
        <dbReference type="SAM" id="MobiDB-lite"/>
    </source>
</evidence>
<reference evidence="3 4" key="1">
    <citation type="submission" date="2019-06" db="EMBL/GenBank/DDBJ databases">
        <authorList>
            <person name="Meng X."/>
        </authorList>
    </citation>
    <scope>NUCLEOTIDE SEQUENCE [LARGE SCALE GENOMIC DNA]</scope>
    <source>
        <strain evidence="3 4">M625</strain>
    </source>
</reference>
<dbReference type="RefSeq" id="WP_140592983.1">
    <property type="nucleotide sequence ID" value="NZ_VFWZ01000003.1"/>
</dbReference>
<sequence length="120" mass="14055">MKTKIITLVTLLFVSYASIAQNYDAIANNQLIAVNEYQEPQHENFLYTTSQENSESYNHDISPKTDSYSNKNWRKIKRQMRKNKKRVSNFKSDTYISKTLDTVFVNPYKNYKTARLSGGR</sequence>
<evidence type="ECO:0000313" key="3">
    <source>
        <dbReference type="EMBL" id="TPN85919.1"/>
    </source>
</evidence>
<keyword evidence="4" id="KW-1185">Reference proteome</keyword>
<gene>
    <name evidence="3" type="ORF">FHK87_11600</name>
</gene>
<evidence type="ECO:0000313" key="4">
    <source>
        <dbReference type="Proteomes" id="UP000315540"/>
    </source>
</evidence>